<dbReference type="PROSITE" id="PS51257">
    <property type="entry name" value="PROKAR_LIPOPROTEIN"/>
    <property type="match status" value="1"/>
</dbReference>
<dbReference type="AlphaFoldDB" id="A0A541BMI1"/>
<reference evidence="3 4" key="1">
    <citation type="submission" date="2019-06" db="EMBL/GenBank/DDBJ databases">
        <title>Rhodococcus spaelei sp. nov., isolated from a cave.</title>
        <authorList>
            <person name="Lee S.D."/>
        </authorList>
    </citation>
    <scope>NUCLEOTIDE SEQUENCE [LARGE SCALE GENOMIC DNA]</scope>
    <source>
        <strain evidence="3 4">C9-5</strain>
    </source>
</reference>
<feature type="region of interest" description="Disordered" evidence="1">
    <location>
        <begin position="28"/>
        <end position="52"/>
    </location>
</feature>
<gene>
    <name evidence="3" type="ORF">FK531_08565</name>
</gene>
<feature type="compositionally biased region" description="Low complexity" evidence="1">
    <location>
        <begin position="41"/>
        <end position="51"/>
    </location>
</feature>
<comment type="caution">
    <text evidence="3">The sequence shown here is derived from an EMBL/GenBank/DDBJ whole genome shotgun (WGS) entry which is preliminary data.</text>
</comment>
<evidence type="ECO:0000256" key="2">
    <source>
        <dbReference type="SAM" id="SignalP"/>
    </source>
</evidence>
<dbReference type="RefSeq" id="WP_142097662.1">
    <property type="nucleotide sequence ID" value="NZ_VIGH01000003.1"/>
</dbReference>
<feature type="chain" id="PRO_5039576434" description="Lipoprotein" evidence="2">
    <location>
        <begin position="25"/>
        <end position="144"/>
    </location>
</feature>
<proteinExistence type="predicted"/>
<organism evidence="3 4">
    <name type="scientific">Rhodococcus spelaei</name>
    <dbReference type="NCBI Taxonomy" id="2546320"/>
    <lineage>
        <taxon>Bacteria</taxon>
        <taxon>Bacillati</taxon>
        <taxon>Actinomycetota</taxon>
        <taxon>Actinomycetes</taxon>
        <taxon>Mycobacteriales</taxon>
        <taxon>Nocardiaceae</taxon>
        <taxon>Rhodococcus</taxon>
    </lineage>
</organism>
<keyword evidence="2" id="KW-0732">Signal</keyword>
<accession>A0A541BMI1</accession>
<keyword evidence="4" id="KW-1185">Reference proteome</keyword>
<evidence type="ECO:0000313" key="4">
    <source>
        <dbReference type="Proteomes" id="UP000316256"/>
    </source>
</evidence>
<feature type="signal peptide" evidence="2">
    <location>
        <begin position="1"/>
        <end position="24"/>
    </location>
</feature>
<sequence length="144" mass="14528">MSYRRIAFAVAGAAAVLAVTAGCAGDPAPTPAPSGSDHALPGTTSPGSTGTADVEGVTAAQAAKLCSDMQAQLQNWRTYTPTIGKGGLNTVVGTWAAQNGINMIDLIAHKSRIDAITQANCADVRQGAMYALEIPDLAAGLIGF</sequence>
<name>A0A541BMI1_9NOCA</name>
<dbReference type="OrthoDB" id="4555316at2"/>
<dbReference type="Proteomes" id="UP000316256">
    <property type="component" value="Unassembled WGS sequence"/>
</dbReference>
<protein>
    <recommendedName>
        <fullName evidence="5">Lipoprotein</fullName>
    </recommendedName>
</protein>
<evidence type="ECO:0008006" key="5">
    <source>
        <dbReference type="Google" id="ProtNLM"/>
    </source>
</evidence>
<dbReference type="EMBL" id="VIGH01000003">
    <property type="protein sequence ID" value="TQF73527.1"/>
    <property type="molecule type" value="Genomic_DNA"/>
</dbReference>
<evidence type="ECO:0000313" key="3">
    <source>
        <dbReference type="EMBL" id="TQF73527.1"/>
    </source>
</evidence>
<evidence type="ECO:0000256" key="1">
    <source>
        <dbReference type="SAM" id="MobiDB-lite"/>
    </source>
</evidence>